<reference evidence="2 3" key="1">
    <citation type="journal article" date="2019" name="Commun. Biol.">
        <title>The bagworm genome reveals a unique fibroin gene that provides high tensile strength.</title>
        <authorList>
            <person name="Kono N."/>
            <person name="Nakamura H."/>
            <person name="Ohtoshi R."/>
            <person name="Tomita M."/>
            <person name="Numata K."/>
            <person name="Arakawa K."/>
        </authorList>
    </citation>
    <scope>NUCLEOTIDE SEQUENCE [LARGE SCALE GENOMIC DNA]</scope>
</reference>
<organism evidence="2 3">
    <name type="scientific">Eumeta variegata</name>
    <name type="common">Bagworm moth</name>
    <name type="synonym">Eumeta japonica</name>
    <dbReference type="NCBI Taxonomy" id="151549"/>
    <lineage>
        <taxon>Eukaryota</taxon>
        <taxon>Metazoa</taxon>
        <taxon>Ecdysozoa</taxon>
        <taxon>Arthropoda</taxon>
        <taxon>Hexapoda</taxon>
        <taxon>Insecta</taxon>
        <taxon>Pterygota</taxon>
        <taxon>Neoptera</taxon>
        <taxon>Endopterygota</taxon>
        <taxon>Lepidoptera</taxon>
        <taxon>Glossata</taxon>
        <taxon>Ditrysia</taxon>
        <taxon>Tineoidea</taxon>
        <taxon>Psychidae</taxon>
        <taxon>Oiketicinae</taxon>
        <taxon>Eumeta</taxon>
    </lineage>
</organism>
<feature type="region of interest" description="Disordered" evidence="1">
    <location>
        <begin position="89"/>
        <end position="110"/>
    </location>
</feature>
<evidence type="ECO:0000256" key="1">
    <source>
        <dbReference type="SAM" id="MobiDB-lite"/>
    </source>
</evidence>
<evidence type="ECO:0000313" key="2">
    <source>
        <dbReference type="EMBL" id="GBP13261.1"/>
    </source>
</evidence>
<dbReference type="AlphaFoldDB" id="A0A4C1TIY0"/>
<comment type="caution">
    <text evidence="2">The sequence shown here is derived from an EMBL/GenBank/DDBJ whole genome shotgun (WGS) entry which is preliminary data.</text>
</comment>
<dbReference type="Proteomes" id="UP000299102">
    <property type="component" value="Unassembled WGS sequence"/>
</dbReference>
<protein>
    <submittedName>
        <fullName evidence="2">Uncharacterized protein</fullName>
    </submittedName>
</protein>
<proteinExistence type="predicted"/>
<accession>A0A4C1TIY0</accession>
<evidence type="ECO:0000313" key="3">
    <source>
        <dbReference type="Proteomes" id="UP000299102"/>
    </source>
</evidence>
<sequence>MLRCWYRYRSLYKRDRNPLSVRRTNKAGARALKGMQRRSNSGKCLESVLQHDLGTIRARLCDLAALRYAARDRLKDDLRFDCGRLAIGSAGTRPPLLPPPLCRRPAKSHI</sequence>
<gene>
    <name evidence="2" type="ORF">EVAR_8188_1</name>
</gene>
<name>A0A4C1TIY0_EUMVA</name>
<dbReference type="EMBL" id="BGZK01000056">
    <property type="protein sequence ID" value="GBP13261.1"/>
    <property type="molecule type" value="Genomic_DNA"/>
</dbReference>
<keyword evidence="3" id="KW-1185">Reference proteome</keyword>